<proteinExistence type="inferred from homology"/>
<dbReference type="EMBL" id="JAAOCA010000019">
    <property type="protein sequence ID" value="MBD1600138.1"/>
    <property type="molecule type" value="Genomic_DNA"/>
</dbReference>
<dbReference type="Gene3D" id="3.40.50.2300">
    <property type="match status" value="2"/>
</dbReference>
<keyword evidence="2" id="KW-0813">Transport</keyword>
<protein>
    <submittedName>
        <fullName evidence="7">ABC transporter substrate-binding protein</fullName>
    </submittedName>
</protein>
<evidence type="ECO:0000256" key="3">
    <source>
        <dbReference type="ARBA" id="ARBA00022729"/>
    </source>
</evidence>
<feature type="domain" description="Leucine-binding protein" evidence="6">
    <location>
        <begin position="44"/>
        <end position="370"/>
    </location>
</feature>
<dbReference type="InterPro" id="IPR000709">
    <property type="entry name" value="Leu_Ile_Val-bd"/>
</dbReference>
<dbReference type="CDD" id="cd06330">
    <property type="entry name" value="PBP1_As_SBP-like"/>
    <property type="match status" value="1"/>
</dbReference>
<evidence type="ECO:0000256" key="2">
    <source>
        <dbReference type="ARBA" id="ARBA00022448"/>
    </source>
</evidence>
<feature type="signal peptide" evidence="5">
    <location>
        <begin position="1"/>
        <end position="24"/>
    </location>
</feature>
<dbReference type="RefSeq" id="WP_190422213.1">
    <property type="nucleotide sequence ID" value="NZ_JAAOCA010000019.1"/>
</dbReference>
<sequence length="403" mass="43699">MAFRACFKVAPLLLALLGAPSAWAEDVIKIGEVNSYKSQPVFTDGYKKGMQLAIDQINAQGGVAGKKLELLTRDDNANPGDAIRQVEDLINREHVDVLAGAFYANIGTALADYAKQKKRFVLVTEALSDNIVWSAGNRYTYRLDASTYMLTAALVDEAVRLHKKRWALVYPNYEFGTAAASAFKTLLKARQPDVEFVTEQAPPFGKVDAGSLVQALVDAKPDALFNALFGADLAKFVREGTTRELFGEQLPVLSIITGQPEYLEPLKDEIPPNWTVTGYPWYSIDTPAHKAFVAAYQAKYGKENLRFGSIIGYAAVQSIAAGIEAAGGKTDSESLANAFAGLNLTTPDGPLQFRASDHQATWGLYVGKLAVQDGAGVMVDTQYKPGLGLLPSDDEVRKLRPAE</sequence>
<dbReference type="PANTHER" id="PTHR30483:SF37">
    <property type="entry name" value="ABC TRANSPORTER SUBSTRATE-BINDING PROTEIN"/>
    <property type="match status" value="1"/>
</dbReference>
<organism evidence="7 8">
    <name type="scientific">Pseudomonas typographi</name>
    <dbReference type="NCBI Taxonomy" id="2715964"/>
    <lineage>
        <taxon>Bacteria</taxon>
        <taxon>Pseudomonadati</taxon>
        <taxon>Pseudomonadota</taxon>
        <taxon>Gammaproteobacteria</taxon>
        <taxon>Pseudomonadales</taxon>
        <taxon>Pseudomonadaceae</taxon>
        <taxon>Pseudomonas</taxon>
    </lineage>
</organism>
<dbReference type="InterPro" id="IPR028081">
    <property type="entry name" value="Leu-bd"/>
</dbReference>
<comment type="similarity">
    <text evidence="1">Belongs to the leucine-binding protein family.</text>
</comment>
<evidence type="ECO:0000256" key="5">
    <source>
        <dbReference type="SAM" id="SignalP"/>
    </source>
</evidence>
<dbReference type="PANTHER" id="PTHR30483">
    <property type="entry name" value="LEUCINE-SPECIFIC-BINDING PROTEIN"/>
    <property type="match status" value="1"/>
</dbReference>
<comment type="caution">
    <text evidence="7">The sequence shown here is derived from an EMBL/GenBank/DDBJ whole genome shotgun (WGS) entry which is preliminary data.</text>
</comment>
<dbReference type="InterPro" id="IPR051010">
    <property type="entry name" value="BCAA_transport"/>
</dbReference>
<keyword evidence="4" id="KW-0029">Amino-acid transport</keyword>
<gene>
    <name evidence="7" type="ORF">HAQ05_15690</name>
</gene>
<evidence type="ECO:0000313" key="7">
    <source>
        <dbReference type="EMBL" id="MBD1600138.1"/>
    </source>
</evidence>
<evidence type="ECO:0000256" key="1">
    <source>
        <dbReference type="ARBA" id="ARBA00010062"/>
    </source>
</evidence>
<evidence type="ECO:0000259" key="6">
    <source>
        <dbReference type="Pfam" id="PF13458"/>
    </source>
</evidence>
<keyword evidence="8" id="KW-1185">Reference proteome</keyword>
<feature type="chain" id="PRO_5046579151" evidence="5">
    <location>
        <begin position="25"/>
        <end position="403"/>
    </location>
</feature>
<dbReference type="Proteomes" id="UP000805841">
    <property type="component" value="Unassembled WGS sequence"/>
</dbReference>
<evidence type="ECO:0000313" key="8">
    <source>
        <dbReference type="Proteomes" id="UP000805841"/>
    </source>
</evidence>
<accession>A0ABR7Z461</accession>
<dbReference type="PRINTS" id="PR00337">
    <property type="entry name" value="LEUILEVALBP"/>
</dbReference>
<evidence type="ECO:0000256" key="4">
    <source>
        <dbReference type="ARBA" id="ARBA00022970"/>
    </source>
</evidence>
<reference evidence="7 8" key="1">
    <citation type="journal article" date="2020" name="Insects">
        <title>Bacteria Belonging to Pseudomonas typographi sp. nov. from the Bark Beetle Ips typographus Have Genomic Potential to Aid in the Host Ecology.</title>
        <authorList>
            <person name="Peral-Aranega E."/>
            <person name="Saati-Santamaria Z."/>
            <person name="Kolarik M."/>
            <person name="Rivas R."/>
            <person name="Garcia-Fraile P."/>
        </authorList>
    </citation>
    <scope>NUCLEOTIDE SEQUENCE [LARGE SCALE GENOMIC DNA]</scope>
    <source>
        <strain evidence="7 8">CA3A</strain>
    </source>
</reference>
<dbReference type="InterPro" id="IPR028082">
    <property type="entry name" value="Peripla_BP_I"/>
</dbReference>
<dbReference type="SUPFAM" id="SSF53822">
    <property type="entry name" value="Periplasmic binding protein-like I"/>
    <property type="match status" value="1"/>
</dbReference>
<name>A0ABR7Z461_9PSED</name>
<dbReference type="Pfam" id="PF13458">
    <property type="entry name" value="Peripla_BP_6"/>
    <property type="match status" value="1"/>
</dbReference>
<keyword evidence="3 5" id="KW-0732">Signal</keyword>